<dbReference type="Gene3D" id="1.10.287.70">
    <property type="match status" value="1"/>
</dbReference>
<organism evidence="16 17">
    <name type="scientific">Prorocentrum cordatum</name>
    <dbReference type="NCBI Taxonomy" id="2364126"/>
    <lineage>
        <taxon>Eukaryota</taxon>
        <taxon>Sar</taxon>
        <taxon>Alveolata</taxon>
        <taxon>Dinophyceae</taxon>
        <taxon>Prorocentrales</taxon>
        <taxon>Prorocentraceae</taxon>
        <taxon>Prorocentrum</taxon>
    </lineage>
</organism>
<evidence type="ECO:0000256" key="1">
    <source>
        <dbReference type="ARBA" id="ARBA00004141"/>
    </source>
</evidence>
<evidence type="ECO:0000256" key="14">
    <source>
        <dbReference type="SAM" id="Phobius"/>
    </source>
</evidence>
<dbReference type="EMBL" id="CAUYUJ010022459">
    <property type="protein sequence ID" value="CAK0910778.1"/>
    <property type="molecule type" value="Genomic_DNA"/>
</dbReference>
<evidence type="ECO:0000256" key="11">
    <source>
        <dbReference type="ARBA" id="ARBA00023180"/>
    </source>
</evidence>
<keyword evidence="3" id="KW-0109">Calcium transport</keyword>
<evidence type="ECO:0000256" key="5">
    <source>
        <dbReference type="ARBA" id="ARBA00022692"/>
    </source>
</evidence>
<reference evidence="16" key="1">
    <citation type="submission" date="2023-10" db="EMBL/GenBank/DDBJ databases">
        <authorList>
            <person name="Chen Y."/>
            <person name="Shah S."/>
            <person name="Dougan E. K."/>
            <person name="Thang M."/>
            <person name="Chan C."/>
        </authorList>
    </citation>
    <scope>NUCLEOTIDE SEQUENCE [LARGE SCALE GENOMIC DNA]</scope>
</reference>
<keyword evidence="2" id="KW-0813">Transport</keyword>
<evidence type="ECO:0000256" key="7">
    <source>
        <dbReference type="ARBA" id="ARBA00022882"/>
    </source>
</evidence>
<dbReference type="PANTHER" id="PTHR45628">
    <property type="entry name" value="VOLTAGE-DEPENDENT CALCIUM CHANNEL TYPE A SUBUNIT ALPHA-1"/>
    <property type="match status" value="1"/>
</dbReference>
<dbReference type="SUPFAM" id="SSF81324">
    <property type="entry name" value="Voltage-gated potassium channels"/>
    <property type="match status" value="1"/>
</dbReference>
<keyword evidence="9" id="KW-0406">Ion transport</keyword>
<dbReference type="InterPro" id="IPR050599">
    <property type="entry name" value="VDCC_alpha-1_subunit"/>
</dbReference>
<dbReference type="PANTHER" id="PTHR45628:SF7">
    <property type="entry name" value="VOLTAGE-DEPENDENT CALCIUM CHANNEL TYPE A SUBUNIT ALPHA-1"/>
    <property type="match status" value="1"/>
</dbReference>
<evidence type="ECO:0000313" key="17">
    <source>
        <dbReference type="Proteomes" id="UP001189429"/>
    </source>
</evidence>
<keyword evidence="7" id="KW-0851">Voltage-gated channel</keyword>
<keyword evidence="4" id="KW-0107">Calcium channel</keyword>
<feature type="region of interest" description="Disordered" evidence="13">
    <location>
        <begin position="572"/>
        <end position="595"/>
    </location>
</feature>
<accession>A0ABN9YDF7</accession>
<evidence type="ECO:0000256" key="4">
    <source>
        <dbReference type="ARBA" id="ARBA00022673"/>
    </source>
</evidence>
<evidence type="ECO:0000313" key="16">
    <source>
        <dbReference type="EMBL" id="CAK0910778.1"/>
    </source>
</evidence>
<keyword evidence="10 14" id="KW-0472">Membrane</keyword>
<evidence type="ECO:0000256" key="8">
    <source>
        <dbReference type="ARBA" id="ARBA00022989"/>
    </source>
</evidence>
<keyword evidence="5 14" id="KW-0812">Transmembrane</keyword>
<keyword evidence="17" id="KW-1185">Reference proteome</keyword>
<keyword evidence="12" id="KW-0407">Ion channel</keyword>
<evidence type="ECO:0000256" key="10">
    <source>
        <dbReference type="ARBA" id="ARBA00023136"/>
    </source>
</evidence>
<feature type="domain" description="Ion transport" evidence="15">
    <location>
        <begin position="12"/>
        <end position="241"/>
    </location>
</feature>
<proteinExistence type="predicted"/>
<feature type="transmembrane region" description="Helical" evidence="14">
    <location>
        <begin position="27"/>
        <end position="51"/>
    </location>
</feature>
<dbReference type="Gene3D" id="1.20.120.350">
    <property type="entry name" value="Voltage-gated potassium channels. Chain C"/>
    <property type="match status" value="1"/>
</dbReference>
<name>A0ABN9YDF7_9DINO</name>
<dbReference type="InterPro" id="IPR027359">
    <property type="entry name" value="Volt_channel_dom_sf"/>
</dbReference>
<evidence type="ECO:0000256" key="12">
    <source>
        <dbReference type="ARBA" id="ARBA00023303"/>
    </source>
</evidence>
<keyword evidence="8 14" id="KW-1133">Transmembrane helix</keyword>
<gene>
    <name evidence="16" type="ORF">PCOR1329_LOCUS84850</name>
</gene>
<comment type="caution">
    <text evidence="16">The sequence shown here is derived from an EMBL/GenBank/DDBJ whole genome shotgun (WGS) entry which is preliminary data.</text>
</comment>
<keyword evidence="6" id="KW-0106">Calcium</keyword>
<evidence type="ECO:0000256" key="9">
    <source>
        <dbReference type="ARBA" id="ARBA00023065"/>
    </source>
</evidence>
<feature type="transmembrane region" description="Helical" evidence="14">
    <location>
        <begin position="217"/>
        <end position="238"/>
    </location>
</feature>
<keyword evidence="11" id="KW-0325">Glycoprotein</keyword>
<evidence type="ECO:0000256" key="3">
    <source>
        <dbReference type="ARBA" id="ARBA00022568"/>
    </source>
</evidence>
<evidence type="ECO:0000256" key="2">
    <source>
        <dbReference type="ARBA" id="ARBA00022448"/>
    </source>
</evidence>
<protein>
    <recommendedName>
        <fullName evidence="15">Ion transport domain-containing protein</fullName>
    </recommendedName>
</protein>
<evidence type="ECO:0000256" key="6">
    <source>
        <dbReference type="ARBA" id="ARBA00022837"/>
    </source>
</evidence>
<dbReference type="InterPro" id="IPR005821">
    <property type="entry name" value="Ion_trans_dom"/>
</dbReference>
<feature type="transmembrane region" description="Helical" evidence="14">
    <location>
        <begin position="63"/>
        <end position="80"/>
    </location>
</feature>
<evidence type="ECO:0000259" key="15">
    <source>
        <dbReference type="Pfam" id="PF00520"/>
    </source>
</evidence>
<dbReference type="Pfam" id="PF00520">
    <property type="entry name" value="Ion_trans"/>
    <property type="match status" value="1"/>
</dbReference>
<feature type="transmembrane region" description="Helical" evidence="14">
    <location>
        <begin position="124"/>
        <end position="149"/>
    </location>
</feature>
<comment type="subcellular location">
    <subcellularLocation>
        <location evidence="1">Membrane</location>
        <topology evidence="1">Multi-pass membrane protein</topology>
    </subcellularLocation>
</comment>
<sequence length="647" mass="72343">MGVEAHLTMAHALEHAGLQTDWKPATWLYALQMSFTAFYTVELSIFLRLIVHRHHFFTCANKYWNLFDVVVVLTALYETASGFISFDAYVSIKVAWLRLLRLLKVLKMFRLIRLLRFFRELRTMLASLMGCALALCWSCAVLISLKYLFGLVVIQGLSGYLLDTPLDKMDEATVEGIAAYWGSVPEATLTLYKATTGGSDWSDLASPIREASASSGYVYYLLFLLYVAFFMIALMNVLTGIHLMLTREPATVLARAKRTKQRECPTRSDRCKRVGRVFVDAAIKCRDKDNEEMTDLVLEDARSEDKIGHFKEFLLEQMGERGSSNGRRFSWSVVSDHRLKAPVKEFFKSLHIDYSEARKIFKVLKMEGHADNDVGVDVEEFLQVCEAKLKNGDMVLAALEYETKQLSRSITPILGRMDATMEDVSRRMRHLEESRVSDGGQGWPGTSDWATGGTMTRAGAPPLPSSALVAGGKMGDPTRAPRLETAPHTLQDQPCVLLDSGLAAYSGPARRLPRRVRLEPEEQRQEASLSWRPCAGRCLRVCSRWRCACDPGAWFLLAWGRMGTYGPQPPLPPVPSGRCRRAHGGGEALHHTPPPLGRPSLCLRLLPPPPVPAVEATALSFHTQRKSKDGVPLGSCSLFTPKYSRHD</sequence>
<dbReference type="Proteomes" id="UP001189429">
    <property type="component" value="Unassembled WGS sequence"/>
</dbReference>
<evidence type="ECO:0000256" key="13">
    <source>
        <dbReference type="SAM" id="MobiDB-lite"/>
    </source>
</evidence>